<dbReference type="InterPro" id="IPR036397">
    <property type="entry name" value="RNaseH_sf"/>
</dbReference>
<gene>
    <name evidence="1" type="ORF">ALC56_05606</name>
</gene>
<dbReference type="EMBL" id="KQ981556">
    <property type="protein sequence ID" value="KYN39998.1"/>
    <property type="molecule type" value="Genomic_DNA"/>
</dbReference>
<keyword evidence="2" id="KW-1185">Reference proteome</keyword>
<accession>A0A151JXH7</accession>
<dbReference type="Proteomes" id="UP000078541">
    <property type="component" value="Unassembled WGS sequence"/>
</dbReference>
<name>A0A151JXH7_9HYME</name>
<evidence type="ECO:0000313" key="1">
    <source>
        <dbReference type="EMBL" id="KYN39998.1"/>
    </source>
</evidence>
<sequence>MLTLLRENRVNILNHSPISPYLNPIEHVWDMFERQLRRQYLRVQTLEQLRKALHQVWHQIPQIAIR</sequence>
<dbReference type="Gene3D" id="3.30.420.10">
    <property type="entry name" value="Ribonuclease H-like superfamily/Ribonuclease H"/>
    <property type="match status" value="1"/>
</dbReference>
<reference evidence="1 2" key="1">
    <citation type="submission" date="2016-03" db="EMBL/GenBank/DDBJ databases">
        <title>Trachymyrmex septentrionalis WGS genome.</title>
        <authorList>
            <person name="Nygaard S."/>
            <person name="Hu H."/>
            <person name="Boomsma J."/>
            <person name="Zhang G."/>
        </authorList>
    </citation>
    <scope>NUCLEOTIDE SEQUENCE [LARGE SCALE GENOMIC DNA]</scope>
    <source>
        <strain evidence="1">Tsep2-gDNA-1</strain>
        <tissue evidence="1">Whole body</tissue>
    </source>
</reference>
<evidence type="ECO:0008006" key="3">
    <source>
        <dbReference type="Google" id="ProtNLM"/>
    </source>
</evidence>
<protein>
    <recommendedName>
        <fullName evidence="3">Tc1-like transposase DDE domain-containing protein</fullName>
    </recommendedName>
</protein>
<proteinExistence type="predicted"/>
<evidence type="ECO:0000313" key="2">
    <source>
        <dbReference type="Proteomes" id="UP000078541"/>
    </source>
</evidence>
<dbReference type="AlphaFoldDB" id="A0A151JXH7"/>
<dbReference type="GO" id="GO:0003676">
    <property type="term" value="F:nucleic acid binding"/>
    <property type="evidence" value="ECO:0007669"/>
    <property type="project" value="InterPro"/>
</dbReference>
<organism evidence="1 2">
    <name type="scientific">Trachymyrmex septentrionalis</name>
    <dbReference type="NCBI Taxonomy" id="34720"/>
    <lineage>
        <taxon>Eukaryota</taxon>
        <taxon>Metazoa</taxon>
        <taxon>Ecdysozoa</taxon>
        <taxon>Arthropoda</taxon>
        <taxon>Hexapoda</taxon>
        <taxon>Insecta</taxon>
        <taxon>Pterygota</taxon>
        <taxon>Neoptera</taxon>
        <taxon>Endopterygota</taxon>
        <taxon>Hymenoptera</taxon>
        <taxon>Apocrita</taxon>
        <taxon>Aculeata</taxon>
        <taxon>Formicoidea</taxon>
        <taxon>Formicidae</taxon>
        <taxon>Myrmicinae</taxon>
        <taxon>Trachymyrmex</taxon>
    </lineage>
</organism>